<dbReference type="EMBL" id="JBHTKM010000051">
    <property type="protein sequence ID" value="MFD1015685.1"/>
    <property type="molecule type" value="Genomic_DNA"/>
</dbReference>
<evidence type="ECO:0008006" key="3">
    <source>
        <dbReference type="Google" id="ProtNLM"/>
    </source>
</evidence>
<organism evidence="1 2">
    <name type="scientific">Winogradskyella rapida</name>
    <dbReference type="NCBI Taxonomy" id="549701"/>
    <lineage>
        <taxon>Bacteria</taxon>
        <taxon>Pseudomonadati</taxon>
        <taxon>Bacteroidota</taxon>
        <taxon>Flavobacteriia</taxon>
        <taxon>Flavobacteriales</taxon>
        <taxon>Flavobacteriaceae</taxon>
        <taxon>Winogradskyella</taxon>
    </lineage>
</organism>
<name>A0ABW3KRX8_9FLAO</name>
<evidence type="ECO:0000313" key="2">
    <source>
        <dbReference type="Proteomes" id="UP001597086"/>
    </source>
</evidence>
<evidence type="ECO:0000313" key="1">
    <source>
        <dbReference type="EMBL" id="MFD1015685.1"/>
    </source>
</evidence>
<comment type="caution">
    <text evidence="1">The sequence shown here is derived from an EMBL/GenBank/DDBJ whole genome shotgun (WGS) entry which is preliminary data.</text>
</comment>
<accession>A0ABW3KRX8</accession>
<protein>
    <recommendedName>
        <fullName evidence="3">Antitoxin component YwqK of YwqJK toxin-antitoxin module</fullName>
    </recommendedName>
</protein>
<dbReference type="Proteomes" id="UP001597086">
    <property type="component" value="Unassembled WGS sequence"/>
</dbReference>
<sequence length="255" mass="30877">MIFKGHFDPLKAPLDFNKLTIFTKSEKQKDIRKEYFYKDYKVSKIIDYRNGIISEYEHSDDNFVVKFYLFEDTINEAEFDSIKKFTYSNEKKIREVLINIENEKEVKIYTGEFEYLGDDLSFERYTYDDGEAYRIKHEWNKTKSVNNIIHLDEPDKVKYTFNKNGFLTECLYFKYEGSVKKTLYEYKNGRLFKLIEFPHLEYKKSLLGKIQIVGEAQFMDETESYYFENGLLEKEIIKDYETKEIQNIIYYEYGK</sequence>
<gene>
    <name evidence="1" type="ORF">ACFQ13_07145</name>
</gene>
<reference evidence="2" key="1">
    <citation type="journal article" date="2019" name="Int. J. Syst. Evol. Microbiol.">
        <title>The Global Catalogue of Microorganisms (GCM) 10K type strain sequencing project: providing services to taxonomists for standard genome sequencing and annotation.</title>
        <authorList>
            <consortium name="The Broad Institute Genomics Platform"/>
            <consortium name="The Broad Institute Genome Sequencing Center for Infectious Disease"/>
            <person name="Wu L."/>
            <person name="Ma J."/>
        </authorList>
    </citation>
    <scope>NUCLEOTIDE SEQUENCE [LARGE SCALE GENOMIC DNA]</scope>
    <source>
        <strain evidence="2">CCUG 56098</strain>
    </source>
</reference>
<dbReference type="RefSeq" id="WP_386115662.1">
    <property type="nucleotide sequence ID" value="NZ_JBHTKM010000051.1"/>
</dbReference>
<proteinExistence type="predicted"/>
<keyword evidence="2" id="KW-1185">Reference proteome</keyword>